<dbReference type="EMBL" id="WSRR01000013">
    <property type="protein sequence ID" value="MVX61055.1"/>
    <property type="molecule type" value="Genomic_DNA"/>
</dbReference>
<name>A0A6N8JMB7_9ACTN</name>
<gene>
    <name evidence="3" type="ORF">GKZ27_06270</name>
</gene>
<accession>A0A6N8JMB7</accession>
<organism evidence="3 4">
    <name type="scientific">Adlercreutzia mucosicola</name>
    <dbReference type="NCBI Taxonomy" id="580026"/>
    <lineage>
        <taxon>Bacteria</taxon>
        <taxon>Bacillati</taxon>
        <taxon>Actinomycetota</taxon>
        <taxon>Coriobacteriia</taxon>
        <taxon>Eggerthellales</taxon>
        <taxon>Eggerthellaceae</taxon>
        <taxon>Adlercreutzia</taxon>
    </lineage>
</organism>
<evidence type="ECO:0000313" key="3">
    <source>
        <dbReference type="EMBL" id="MVX61055.1"/>
    </source>
</evidence>
<comment type="caution">
    <text evidence="3">The sequence shown here is derived from an EMBL/GenBank/DDBJ whole genome shotgun (WGS) entry which is preliminary data.</text>
</comment>
<evidence type="ECO:0000256" key="1">
    <source>
        <dbReference type="SAM" id="MobiDB-lite"/>
    </source>
</evidence>
<sequence>MHLYPLCAMVQKGRVMYWIALVLGALFTLVYVILKIRSNQISTSDAVFWFVLSFCMVLLAVVPQIAFFFSDALGFLSAANFIFLCILAVLVYHQLSMSVKVARLQSKLNHLTQTIALSQVRNDRSEEEQGRSAVATDDGGRG</sequence>
<dbReference type="AlphaFoldDB" id="A0A6N8JMB7"/>
<feature type="region of interest" description="Disordered" evidence="1">
    <location>
        <begin position="122"/>
        <end position="142"/>
    </location>
</feature>
<keyword evidence="2" id="KW-1133">Transmembrane helix</keyword>
<protein>
    <submittedName>
        <fullName evidence="3">DUF2304 family protein</fullName>
    </submittedName>
</protein>
<feature type="transmembrane region" description="Helical" evidence="2">
    <location>
        <begin position="75"/>
        <end position="95"/>
    </location>
</feature>
<evidence type="ECO:0000256" key="2">
    <source>
        <dbReference type="SAM" id="Phobius"/>
    </source>
</evidence>
<reference evidence="3 4" key="1">
    <citation type="submission" date="2019-12" db="EMBL/GenBank/DDBJ databases">
        <title>Microbes associate with the intestines of laboratory mice.</title>
        <authorList>
            <person name="Navarre W."/>
            <person name="Wong E."/>
        </authorList>
    </citation>
    <scope>NUCLEOTIDE SEQUENCE [LARGE SCALE GENOMIC DNA]</scope>
    <source>
        <strain evidence="3 4">NM66_B29</strain>
    </source>
</reference>
<proteinExistence type="predicted"/>
<feature type="transmembrane region" description="Helical" evidence="2">
    <location>
        <begin position="15"/>
        <end position="34"/>
    </location>
</feature>
<dbReference type="InterPro" id="IPR019277">
    <property type="entry name" value="DUF2304"/>
</dbReference>
<dbReference type="Pfam" id="PF10066">
    <property type="entry name" value="DUF2304"/>
    <property type="match status" value="1"/>
</dbReference>
<keyword evidence="4" id="KW-1185">Reference proteome</keyword>
<evidence type="ECO:0000313" key="4">
    <source>
        <dbReference type="Proteomes" id="UP000463388"/>
    </source>
</evidence>
<keyword evidence="2" id="KW-0812">Transmembrane</keyword>
<feature type="transmembrane region" description="Helical" evidence="2">
    <location>
        <begin position="46"/>
        <end position="69"/>
    </location>
</feature>
<dbReference type="Proteomes" id="UP000463388">
    <property type="component" value="Unassembled WGS sequence"/>
</dbReference>
<keyword evidence="2" id="KW-0472">Membrane</keyword>